<organism evidence="2">
    <name type="scientific">Rhizophora mucronata</name>
    <name type="common">Asiatic mangrove</name>
    <dbReference type="NCBI Taxonomy" id="61149"/>
    <lineage>
        <taxon>Eukaryota</taxon>
        <taxon>Viridiplantae</taxon>
        <taxon>Streptophyta</taxon>
        <taxon>Embryophyta</taxon>
        <taxon>Tracheophyta</taxon>
        <taxon>Spermatophyta</taxon>
        <taxon>Magnoliopsida</taxon>
        <taxon>eudicotyledons</taxon>
        <taxon>Gunneridae</taxon>
        <taxon>Pentapetalae</taxon>
        <taxon>rosids</taxon>
        <taxon>fabids</taxon>
        <taxon>Malpighiales</taxon>
        <taxon>Rhizophoraceae</taxon>
        <taxon>Rhizophora</taxon>
    </lineage>
</organism>
<reference evidence="2" key="1">
    <citation type="submission" date="2018-02" db="EMBL/GenBank/DDBJ databases">
        <title>Rhizophora mucronata_Transcriptome.</title>
        <authorList>
            <person name="Meera S.P."/>
            <person name="Sreeshan A."/>
            <person name="Augustine A."/>
        </authorList>
    </citation>
    <scope>NUCLEOTIDE SEQUENCE</scope>
    <source>
        <tissue evidence="2">Leaf</tissue>
    </source>
</reference>
<sequence length="52" mass="5855">MLSTNYKSKNLKKTTRDSFARKFNMRARSPSHSSTLLSSLLSAYISLALFAI</sequence>
<protein>
    <submittedName>
        <fullName evidence="2">Uncharacterized protein</fullName>
    </submittedName>
</protein>
<evidence type="ECO:0000256" key="1">
    <source>
        <dbReference type="SAM" id="Phobius"/>
    </source>
</evidence>
<keyword evidence="1" id="KW-0472">Membrane</keyword>
<name>A0A2P2MT95_RHIMU</name>
<keyword evidence="1" id="KW-0812">Transmembrane</keyword>
<proteinExistence type="predicted"/>
<dbReference type="AlphaFoldDB" id="A0A2P2MT95"/>
<dbReference type="EMBL" id="GGEC01052948">
    <property type="protein sequence ID" value="MBX33432.1"/>
    <property type="molecule type" value="Transcribed_RNA"/>
</dbReference>
<feature type="transmembrane region" description="Helical" evidence="1">
    <location>
        <begin position="31"/>
        <end position="51"/>
    </location>
</feature>
<evidence type="ECO:0000313" key="2">
    <source>
        <dbReference type="EMBL" id="MBX33432.1"/>
    </source>
</evidence>
<accession>A0A2P2MT95</accession>
<keyword evidence="1" id="KW-1133">Transmembrane helix</keyword>